<feature type="binding site" evidence="13">
    <location>
        <position position="274"/>
    </location>
    <ligand>
        <name>Mn(2+)</name>
        <dbReference type="ChEBI" id="CHEBI:29035"/>
    </ligand>
</feature>
<evidence type="ECO:0000313" key="15">
    <source>
        <dbReference type="Ensembl" id="ENSPKIP00000035625.1"/>
    </source>
</evidence>
<dbReference type="SUPFAM" id="SSF53659">
    <property type="entry name" value="Isocitrate/Isopropylmalate dehydrogenase-like"/>
    <property type="match status" value="1"/>
</dbReference>
<dbReference type="GO" id="GO:0051287">
    <property type="term" value="F:NAD binding"/>
    <property type="evidence" value="ECO:0007669"/>
    <property type="project" value="InterPro"/>
</dbReference>
<dbReference type="PANTHER" id="PTHR11822:SF21">
    <property type="entry name" value="ISOCITRATE DEHYDROGENASE [NADP], MITOCHONDRIAL"/>
    <property type="match status" value="1"/>
</dbReference>
<evidence type="ECO:0000256" key="3">
    <source>
        <dbReference type="ARBA" id="ARBA00022435"/>
    </source>
</evidence>
<feature type="binding site" evidence="12">
    <location>
        <position position="109"/>
    </location>
    <ligand>
        <name>D-threo-isocitrate</name>
        <dbReference type="ChEBI" id="CHEBI:15562"/>
    </ligand>
</feature>
<proteinExistence type="inferred from homology"/>
<dbReference type="InterPro" id="IPR024084">
    <property type="entry name" value="IsoPropMal-DH-like_dom"/>
</dbReference>
<dbReference type="Pfam" id="PF00180">
    <property type="entry name" value="Iso_dh"/>
    <property type="match status" value="1"/>
</dbReference>
<dbReference type="InterPro" id="IPR019818">
    <property type="entry name" value="IsoCit/isopropylmalate_DH_CS"/>
</dbReference>
<dbReference type="GO" id="GO:0000287">
    <property type="term" value="F:magnesium ion binding"/>
    <property type="evidence" value="ECO:0007669"/>
    <property type="project" value="InterPro"/>
</dbReference>
<reference evidence="15" key="1">
    <citation type="submission" date="2025-08" db="UniProtKB">
        <authorList>
            <consortium name="Ensembl"/>
        </authorList>
    </citation>
    <scope>IDENTIFICATION</scope>
</reference>
<evidence type="ECO:0000256" key="7">
    <source>
        <dbReference type="ARBA" id="ARBA00022857"/>
    </source>
</evidence>
<evidence type="ECO:0000259" key="14">
    <source>
        <dbReference type="SMART" id="SM01329"/>
    </source>
</evidence>
<dbReference type="GO" id="GO:0006102">
    <property type="term" value="P:isocitrate metabolic process"/>
    <property type="evidence" value="ECO:0007669"/>
    <property type="project" value="InterPro"/>
</dbReference>
<evidence type="ECO:0000256" key="8">
    <source>
        <dbReference type="ARBA" id="ARBA00023002"/>
    </source>
</evidence>
<comment type="cofactor">
    <cofactor evidence="1">
        <name>Mn(2+)</name>
        <dbReference type="ChEBI" id="CHEBI:29035"/>
    </cofactor>
</comment>
<protein>
    <recommendedName>
        <fullName evidence="10">Isocitrate dehydrogenase [NADP]</fullName>
        <ecNumber evidence="10">1.1.1.42</ecNumber>
    </recommendedName>
</protein>
<evidence type="ECO:0000256" key="5">
    <source>
        <dbReference type="ARBA" id="ARBA00022723"/>
    </source>
</evidence>
<evidence type="ECO:0000313" key="16">
    <source>
        <dbReference type="Proteomes" id="UP000261540"/>
    </source>
</evidence>
<dbReference type="GO" id="GO:0005829">
    <property type="term" value="C:cytosol"/>
    <property type="evidence" value="ECO:0007669"/>
    <property type="project" value="TreeGrafter"/>
</dbReference>
<dbReference type="GO" id="GO:0006097">
    <property type="term" value="P:glyoxylate cycle"/>
    <property type="evidence" value="ECO:0007669"/>
    <property type="project" value="UniProtKB-KW"/>
</dbReference>
<dbReference type="EC" id="1.1.1.42" evidence="10"/>
<feature type="site" description="Critical for catalysis" evidence="11">
    <location>
        <position position="139"/>
    </location>
</feature>
<evidence type="ECO:0000256" key="9">
    <source>
        <dbReference type="ARBA" id="ARBA00023211"/>
    </source>
</evidence>
<keyword evidence="3" id="KW-0329">Glyoxylate bypass</keyword>
<keyword evidence="5 10" id="KW-0479">Metal-binding</keyword>
<evidence type="ECO:0000256" key="12">
    <source>
        <dbReference type="PIRSR" id="PIRSR000108-2"/>
    </source>
</evidence>
<keyword evidence="16" id="KW-1185">Reference proteome</keyword>
<dbReference type="GeneTree" id="ENSGT00390000012547"/>
<sequence>MSKKIQAGSVVEMKGDEMTRVIWELIKEKLIFPYLELDLHSYDLGIENRDATEDRVTVEAAEAVRRYNVGIKCATITPDEKRVEEFKLKQMWKSPNGTIRNILGGTVFREAIICQNIPRLVTGWVKPIIIGRHAHGDQYKATDFVVPGPGRVEMTYTPKSGDPVTFVVHDFEGTGGVALGMYNTDKSIRDFAHSSFQMALSKCWPLYLSTKNTILKKYDGRFMDIFQEIYKKEYQAQFEAKGIWYEHRLIDDMVAQAMKSEGGFIWACKNYDGDVQSDSVAQGYGSLGMMTSVLVCPDGRTVEAEAAHGTELYFFCMLYFWTHLMPALNILHHHELDKNAELRVFAEALEAVCVETIEAGFMTKDLAACIKGLPNVQRSDYLNTFEFLDKLAENLKIKLSSQPKL</sequence>
<feature type="site" description="Critical for catalysis" evidence="11">
    <location>
        <position position="211"/>
    </location>
</feature>
<evidence type="ECO:0000256" key="1">
    <source>
        <dbReference type="ARBA" id="ARBA00001936"/>
    </source>
</evidence>
<evidence type="ECO:0000256" key="6">
    <source>
        <dbReference type="ARBA" id="ARBA00022842"/>
    </source>
</evidence>
<keyword evidence="6 10" id="KW-0460">Magnesium</keyword>
<accession>A0A3B3SYZ6</accession>
<comment type="cofactor">
    <cofactor evidence="10 13">
        <name>Mg(2+)</name>
        <dbReference type="ChEBI" id="CHEBI:18420"/>
    </cofactor>
    <cofactor evidence="10 13">
        <name>Mn(2+)</name>
        <dbReference type="ChEBI" id="CHEBI:29035"/>
    </cofactor>
    <text evidence="10 13">Binds 1 Mg(2+) or Mn(2+) ion per subunit.</text>
</comment>
<dbReference type="Proteomes" id="UP000261540">
    <property type="component" value="Unplaced"/>
</dbReference>
<dbReference type="GO" id="GO:0006739">
    <property type="term" value="P:NADP+ metabolic process"/>
    <property type="evidence" value="ECO:0007669"/>
    <property type="project" value="TreeGrafter"/>
</dbReference>
<comment type="catalytic activity">
    <reaction evidence="10">
        <text>D-threo-isocitrate + NADP(+) = 2-oxoglutarate + CO2 + NADPH</text>
        <dbReference type="Rhea" id="RHEA:19629"/>
        <dbReference type="ChEBI" id="CHEBI:15562"/>
        <dbReference type="ChEBI" id="CHEBI:16526"/>
        <dbReference type="ChEBI" id="CHEBI:16810"/>
        <dbReference type="ChEBI" id="CHEBI:57783"/>
        <dbReference type="ChEBI" id="CHEBI:58349"/>
        <dbReference type="EC" id="1.1.1.42"/>
    </reaction>
</comment>
<evidence type="ECO:0000256" key="2">
    <source>
        <dbReference type="ARBA" id="ARBA00007769"/>
    </source>
</evidence>
<dbReference type="GO" id="GO:0004450">
    <property type="term" value="F:isocitrate dehydrogenase (NADP+) activity"/>
    <property type="evidence" value="ECO:0007669"/>
    <property type="project" value="UniProtKB-EC"/>
</dbReference>
<keyword evidence="4 10" id="KW-0816">Tricarboxylic acid cycle</keyword>
<dbReference type="GO" id="GO:0005739">
    <property type="term" value="C:mitochondrion"/>
    <property type="evidence" value="ECO:0007669"/>
    <property type="project" value="TreeGrafter"/>
</dbReference>
<evidence type="ECO:0000256" key="13">
    <source>
        <dbReference type="PIRSR" id="PIRSR000108-3"/>
    </source>
</evidence>
<feature type="binding site" evidence="12">
    <location>
        <begin position="94"/>
        <end position="100"/>
    </location>
    <ligand>
        <name>D-threo-isocitrate</name>
        <dbReference type="ChEBI" id="CHEBI:15562"/>
    </ligand>
</feature>
<dbReference type="Gene3D" id="3.40.718.10">
    <property type="entry name" value="Isopropylmalate Dehydrogenase"/>
    <property type="match status" value="1"/>
</dbReference>
<keyword evidence="9 10" id="KW-0464">Manganese</keyword>
<keyword evidence="8 10" id="KW-0560">Oxidoreductase</keyword>
<dbReference type="GO" id="GO:0006099">
    <property type="term" value="P:tricarboxylic acid cycle"/>
    <property type="evidence" value="ECO:0007669"/>
    <property type="project" value="UniProtKB-KW"/>
</dbReference>
<keyword evidence="7 10" id="KW-0521">NADP</keyword>
<dbReference type="GO" id="GO:0005777">
    <property type="term" value="C:peroxisome"/>
    <property type="evidence" value="ECO:0007669"/>
    <property type="project" value="TreeGrafter"/>
</dbReference>
<feature type="binding site" evidence="12">
    <location>
        <position position="77"/>
    </location>
    <ligand>
        <name>D-threo-isocitrate</name>
        <dbReference type="ChEBI" id="CHEBI:15562"/>
    </ligand>
</feature>
<dbReference type="NCBIfam" id="NF006156">
    <property type="entry name" value="PRK08299.1"/>
    <property type="match status" value="1"/>
</dbReference>
<evidence type="ECO:0000256" key="4">
    <source>
        <dbReference type="ARBA" id="ARBA00022532"/>
    </source>
</evidence>
<name>A0A3B3SYZ6_9TELE</name>
<dbReference type="InterPro" id="IPR004790">
    <property type="entry name" value="Isocitrate_DH_NADP"/>
</dbReference>
<evidence type="ECO:0000256" key="11">
    <source>
        <dbReference type="PIRSR" id="PIRSR000108-1"/>
    </source>
</evidence>
<comment type="similarity">
    <text evidence="2 10">Belongs to the isocitrate and isopropylmalate dehydrogenases family.</text>
</comment>
<feature type="binding site" evidence="12">
    <location>
        <position position="132"/>
    </location>
    <ligand>
        <name>D-threo-isocitrate</name>
        <dbReference type="ChEBI" id="CHEBI:15562"/>
    </ligand>
</feature>
<dbReference type="PIRSF" id="PIRSF000108">
    <property type="entry name" value="IDH_NADP"/>
    <property type="match status" value="1"/>
</dbReference>
<feature type="binding site" evidence="13">
    <location>
        <position position="251"/>
    </location>
    <ligand>
        <name>Mn(2+)</name>
        <dbReference type="ChEBI" id="CHEBI:29035"/>
    </ligand>
</feature>
<dbReference type="PROSITE" id="PS00470">
    <property type="entry name" value="IDH_IMDH"/>
    <property type="match status" value="1"/>
</dbReference>
<organism evidence="15 16">
    <name type="scientific">Paramormyrops kingsleyae</name>
    <dbReference type="NCBI Taxonomy" id="1676925"/>
    <lineage>
        <taxon>Eukaryota</taxon>
        <taxon>Metazoa</taxon>
        <taxon>Chordata</taxon>
        <taxon>Craniata</taxon>
        <taxon>Vertebrata</taxon>
        <taxon>Euteleostomi</taxon>
        <taxon>Actinopterygii</taxon>
        <taxon>Neopterygii</taxon>
        <taxon>Teleostei</taxon>
        <taxon>Osteoglossocephala</taxon>
        <taxon>Osteoglossomorpha</taxon>
        <taxon>Osteoglossiformes</taxon>
        <taxon>Mormyridae</taxon>
        <taxon>Paramormyrops</taxon>
    </lineage>
</organism>
<dbReference type="PANTHER" id="PTHR11822">
    <property type="entry name" value="NADP-SPECIFIC ISOCITRATE DEHYDROGENASE"/>
    <property type="match status" value="1"/>
</dbReference>
<feature type="domain" description="Isopropylmalate dehydrogenase-like" evidence="14">
    <location>
        <begin position="9"/>
        <end position="391"/>
    </location>
</feature>
<reference evidence="15" key="2">
    <citation type="submission" date="2025-09" db="UniProtKB">
        <authorList>
            <consortium name="Ensembl"/>
        </authorList>
    </citation>
    <scope>IDENTIFICATION</scope>
</reference>
<dbReference type="NCBIfam" id="TIGR00127">
    <property type="entry name" value="nadp_idh_euk"/>
    <property type="match status" value="1"/>
</dbReference>
<dbReference type="SMART" id="SM01329">
    <property type="entry name" value="Iso_dh"/>
    <property type="match status" value="1"/>
</dbReference>
<evidence type="ECO:0000256" key="10">
    <source>
        <dbReference type="PIRNR" id="PIRNR000108"/>
    </source>
</evidence>
<dbReference type="Ensembl" id="ENSPKIT00000016558.1">
    <property type="protein sequence ID" value="ENSPKIP00000035625.1"/>
    <property type="gene ID" value="ENSPKIG00000014476.1"/>
</dbReference>
<dbReference type="AlphaFoldDB" id="A0A3B3SYZ6"/>